<organism evidence="1 2">
    <name type="scientific">Symbiochloris irregularis</name>
    <dbReference type="NCBI Taxonomy" id="706552"/>
    <lineage>
        <taxon>Eukaryota</taxon>
        <taxon>Viridiplantae</taxon>
        <taxon>Chlorophyta</taxon>
        <taxon>core chlorophytes</taxon>
        <taxon>Trebouxiophyceae</taxon>
        <taxon>Trebouxiales</taxon>
        <taxon>Trebouxiaceae</taxon>
        <taxon>Symbiochloris</taxon>
    </lineage>
</organism>
<name>A0AAW1PAU3_9CHLO</name>
<reference evidence="1 2" key="1">
    <citation type="journal article" date="2024" name="Nat. Commun.">
        <title>Phylogenomics reveals the evolutionary origins of lichenization in chlorophyte algae.</title>
        <authorList>
            <person name="Puginier C."/>
            <person name="Libourel C."/>
            <person name="Otte J."/>
            <person name="Skaloud P."/>
            <person name="Haon M."/>
            <person name="Grisel S."/>
            <person name="Petersen M."/>
            <person name="Berrin J.G."/>
            <person name="Delaux P.M."/>
            <person name="Dal Grande F."/>
            <person name="Keller J."/>
        </authorList>
    </citation>
    <scope>NUCLEOTIDE SEQUENCE [LARGE SCALE GENOMIC DNA]</scope>
    <source>
        <strain evidence="1 2">SAG 2036</strain>
    </source>
</reference>
<comment type="caution">
    <text evidence="1">The sequence shown here is derived from an EMBL/GenBank/DDBJ whole genome shotgun (WGS) entry which is preliminary data.</text>
</comment>
<protein>
    <submittedName>
        <fullName evidence="1">Uncharacterized protein</fullName>
    </submittedName>
</protein>
<evidence type="ECO:0000313" key="2">
    <source>
        <dbReference type="Proteomes" id="UP001465755"/>
    </source>
</evidence>
<gene>
    <name evidence="1" type="ORF">WJX73_007603</name>
</gene>
<evidence type="ECO:0000313" key="1">
    <source>
        <dbReference type="EMBL" id="KAK9806601.1"/>
    </source>
</evidence>
<dbReference type="AlphaFoldDB" id="A0AAW1PAU3"/>
<accession>A0AAW1PAU3</accession>
<dbReference type="EMBL" id="JALJOQ010000036">
    <property type="protein sequence ID" value="KAK9806601.1"/>
    <property type="molecule type" value="Genomic_DNA"/>
</dbReference>
<dbReference type="Proteomes" id="UP001465755">
    <property type="component" value="Unassembled WGS sequence"/>
</dbReference>
<sequence>MEVQILVYDDQLSATRPAPTATTDEGQTYALLEPGQKFQVQVQLQQSLTQSPNFRQQLKEYQARYTKKAISCELEIDGIHARDYLRAPAYTHVFKGHKAYSADRRIQGIKPFAARSVAALAEDAGLQEVKPDTGLILVKANFIEERSVVVPSTPTGSDLLEEHDGASLTAGKEKFGKKPSLSISLGKACDKALLTSNWVTWHNRKLVAEASVRIDSESAVAARHLQGGICLDAESQTRLKKYLRGPPAVINLIKQERHAHKKYNEWTMGTRSYGQ</sequence>
<keyword evidence="2" id="KW-1185">Reference proteome</keyword>
<proteinExistence type="predicted"/>